<proteinExistence type="predicted"/>
<dbReference type="EMBL" id="MN739755">
    <property type="protein sequence ID" value="QHT25106.1"/>
    <property type="molecule type" value="Genomic_DNA"/>
</dbReference>
<protein>
    <submittedName>
        <fullName evidence="1">Uncharacterized protein</fullName>
    </submittedName>
</protein>
<dbReference type="AlphaFoldDB" id="A0A6C0E7F4"/>
<sequence length="335" mass="38739">MVFYVMLSCNCGYKTARNISVTDCIEILKKTITSSEVELYQMLLNIFDELSPEIVENFKKSCKKGTSDCKVVENFSAEYKIWIKCKDSDGVYNTLFVLKYDNKELSPQEWIGFTKYQELLSGIIRNGGLKNPSSSSWDPLYQYITQDVLDDAHEASSHVYDYYKPLVLIPRKCKQMSRIEKKHNETKRDREFKIHSDFIAFYVKVSEITNIAAVVEYIANKTLKEGGVYHIRNSITNDNGIIVDIVQFIYAYIPSIGYVMEFQVGHPLARYVFSVDSAIREGEQLVDLWTNNFYKKLVTYITLGVDFNYLDEVEKLYDGKTIPTELTNILKKLSL</sequence>
<evidence type="ECO:0000313" key="1">
    <source>
        <dbReference type="EMBL" id="QHT25106.1"/>
    </source>
</evidence>
<name>A0A6C0E7F4_9ZZZZ</name>
<accession>A0A6C0E7F4</accession>
<reference evidence="1" key="1">
    <citation type="journal article" date="2020" name="Nature">
        <title>Giant virus diversity and host interactions through global metagenomics.</title>
        <authorList>
            <person name="Schulz F."/>
            <person name="Roux S."/>
            <person name="Paez-Espino D."/>
            <person name="Jungbluth S."/>
            <person name="Walsh D.A."/>
            <person name="Denef V.J."/>
            <person name="McMahon K.D."/>
            <person name="Konstantinidis K.T."/>
            <person name="Eloe-Fadrosh E.A."/>
            <person name="Kyrpides N.C."/>
            <person name="Woyke T."/>
        </authorList>
    </citation>
    <scope>NUCLEOTIDE SEQUENCE</scope>
    <source>
        <strain evidence="1">GVMAG-M-3300023179-150</strain>
    </source>
</reference>
<organism evidence="1">
    <name type="scientific">viral metagenome</name>
    <dbReference type="NCBI Taxonomy" id="1070528"/>
    <lineage>
        <taxon>unclassified sequences</taxon>
        <taxon>metagenomes</taxon>
        <taxon>organismal metagenomes</taxon>
    </lineage>
</organism>